<feature type="transmembrane region" description="Helical" evidence="7">
    <location>
        <begin position="152"/>
        <end position="172"/>
    </location>
</feature>
<feature type="transmembrane region" description="Helical" evidence="7">
    <location>
        <begin position="12"/>
        <end position="33"/>
    </location>
</feature>
<comment type="subcellular location">
    <subcellularLocation>
        <location evidence="1">Membrane</location>
        <topology evidence="1">Multi-pass membrane protein</topology>
    </subcellularLocation>
</comment>
<evidence type="ECO:0000313" key="10">
    <source>
        <dbReference type="Proteomes" id="UP000693981"/>
    </source>
</evidence>
<evidence type="ECO:0000256" key="2">
    <source>
        <dbReference type="ARBA" id="ARBA00022679"/>
    </source>
</evidence>
<accession>A0A8T1WWY7</accession>
<evidence type="ECO:0000256" key="6">
    <source>
        <dbReference type="ARBA" id="ARBA00023315"/>
    </source>
</evidence>
<dbReference type="AlphaFoldDB" id="A0A8T1WWY7"/>
<proteinExistence type="inferred from homology"/>
<feature type="domain" description="Palmitoyltransferase DHHC" evidence="8">
    <location>
        <begin position="106"/>
        <end position="228"/>
    </location>
</feature>
<evidence type="ECO:0000256" key="7">
    <source>
        <dbReference type="RuleBase" id="RU079119"/>
    </source>
</evidence>
<keyword evidence="5 7" id="KW-0472">Membrane</keyword>
<evidence type="ECO:0000256" key="3">
    <source>
        <dbReference type="ARBA" id="ARBA00022692"/>
    </source>
</evidence>
<dbReference type="GO" id="GO:0019706">
    <property type="term" value="F:protein-cysteine S-palmitoyltransferase activity"/>
    <property type="evidence" value="ECO:0007669"/>
    <property type="project" value="UniProtKB-EC"/>
</dbReference>
<evidence type="ECO:0000313" key="9">
    <source>
        <dbReference type="EMBL" id="KAG7397691.1"/>
    </source>
</evidence>
<evidence type="ECO:0000256" key="5">
    <source>
        <dbReference type="ARBA" id="ARBA00023136"/>
    </source>
</evidence>
<dbReference type="InterPro" id="IPR039859">
    <property type="entry name" value="PFA4/ZDH16/20/ERF2-like"/>
</dbReference>
<dbReference type="PROSITE" id="PS50216">
    <property type="entry name" value="DHHC"/>
    <property type="match status" value="1"/>
</dbReference>
<sequence>MLRVHDNVLLRTVSLLPVIMVFAIVSLEYYVFMSEHWLPAFQRSVGIYVLFRIVEGVCFHFIVGCMLVAYYKVVATDPGYVTSVVVQRVKDVMQEALEEGGKSQPETNNCRRCKQLKPFRAHHCSFCNRCVLKMDHHCPWVANCVGEGNYKFFFQFVVYGFLALAMIVRALVGPFQAALFSERAPRGANDFTAMAVVGFVLGGALGLSLLGFIAVHSYLLLHGATTIECHEYGRSFPFNQGWRKNVIAVFELEHLAADSCLGDSSDQEDDNLL</sequence>
<reference evidence="9" key="1">
    <citation type="submission" date="2021-02" db="EMBL/GenBank/DDBJ databases">
        <authorList>
            <person name="Palmer J.M."/>
        </authorList>
    </citation>
    <scope>NUCLEOTIDE SEQUENCE</scope>
    <source>
        <strain evidence="9">SCRP23</strain>
    </source>
</reference>
<dbReference type="InterPro" id="IPR001594">
    <property type="entry name" value="Palmitoyltrfase_DHHC"/>
</dbReference>
<keyword evidence="6 7" id="KW-0012">Acyltransferase</keyword>
<evidence type="ECO:0000256" key="1">
    <source>
        <dbReference type="ARBA" id="ARBA00004141"/>
    </source>
</evidence>
<organism evidence="9 10">
    <name type="scientific">Phytophthora boehmeriae</name>
    <dbReference type="NCBI Taxonomy" id="109152"/>
    <lineage>
        <taxon>Eukaryota</taxon>
        <taxon>Sar</taxon>
        <taxon>Stramenopiles</taxon>
        <taxon>Oomycota</taxon>
        <taxon>Peronosporomycetes</taxon>
        <taxon>Peronosporales</taxon>
        <taxon>Peronosporaceae</taxon>
        <taxon>Phytophthora</taxon>
    </lineage>
</organism>
<comment type="domain">
    <text evidence="7">The DHHC domain is required for palmitoyltransferase activity.</text>
</comment>
<evidence type="ECO:0000259" key="8">
    <source>
        <dbReference type="Pfam" id="PF01529"/>
    </source>
</evidence>
<gene>
    <name evidence="9" type="primary">ZDHHC15_1</name>
    <name evidence="9" type="ORF">PHYBOEH_000311</name>
</gene>
<dbReference type="EMBL" id="JAGDFL010000103">
    <property type="protein sequence ID" value="KAG7397691.1"/>
    <property type="molecule type" value="Genomic_DNA"/>
</dbReference>
<name>A0A8T1WWY7_9STRA</name>
<comment type="similarity">
    <text evidence="7">Belongs to the DHHC palmitoyltransferase family.</text>
</comment>
<dbReference type="Pfam" id="PF01529">
    <property type="entry name" value="DHHC"/>
    <property type="match status" value="1"/>
</dbReference>
<comment type="caution">
    <text evidence="9">The sequence shown here is derived from an EMBL/GenBank/DDBJ whole genome shotgun (WGS) entry which is preliminary data.</text>
</comment>
<protein>
    <recommendedName>
        <fullName evidence="7">Palmitoyltransferase</fullName>
        <ecNumber evidence="7">2.3.1.225</ecNumber>
    </recommendedName>
</protein>
<dbReference type="EC" id="2.3.1.225" evidence="7"/>
<dbReference type="PANTHER" id="PTHR12246">
    <property type="entry name" value="PALMITOYLTRANSFERASE ZDHHC16"/>
    <property type="match status" value="1"/>
</dbReference>
<comment type="catalytic activity">
    <reaction evidence="7">
        <text>L-cysteinyl-[protein] + hexadecanoyl-CoA = S-hexadecanoyl-L-cysteinyl-[protein] + CoA</text>
        <dbReference type="Rhea" id="RHEA:36683"/>
        <dbReference type="Rhea" id="RHEA-COMP:10131"/>
        <dbReference type="Rhea" id="RHEA-COMP:11032"/>
        <dbReference type="ChEBI" id="CHEBI:29950"/>
        <dbReference type="ChEBI" id="CHEBI:57287"/>
        <dbReference type="ChEBI" id="CHEBI:57379"/>
        <dbReference type="ChEBI" id="CHEBI:74151"/>
        <dbReference type="EC" id="2.3.1.225"/>
    </reaction>
</comment>
<evidence type="ECO:0000256" key="4">
    <source>
        <dbReference type="ARBA" id="ARBA00022989"/>
    </source>
</evidence>
<dbReference type="OrthoDB" id="331948at2759"/>
<keyword evidence="3 7" id="KW-0812">Transmembrane</keyword>
<keyword evidence="4 7" id="KW-1133">Transmembrane helix</keyword>
<dbReference type="GO" id="GO:0016020">
    <property type="term" value="C:membrane"/>
    <property type="evidence" value="ECO:0007669"/>
    <property type="project" value="UniProtKB-SubCell"/>
</dbReference>
<feature type="transmembrane region" description="Helical" evidence="7">
    <location>
        <begin position="45"/>
        <end position="71"/>
    </location>
</feature>
<keyword evidence="10" id="KW-1185">Reference proteome</keyword>
<feature type="transmembrane region" description="Helical" evidence="7">
    <location>
        <begin position="193"/>
        <end position="221"/>
    </location>
</feature>
<keyword evidence="2 7" id="KW-0808">Transferase</keyword>
<dbReference type="Proteomes" id="UP000693981">
    <property type="component" value="Unassembled WGS sequence"/>
</dbReference>